<comment type="caution">
    <text evidence="2">The sequence shown here is derived from an EMBL/GenBank/DDBJ whole genome shotgun (WGS) entry which is preliminary data.</text>
</comment>
<gene>
    <name evidence="2" type="ORF">D1B31_04175</name>
</gene>
<evidence type="ECO:0000313" key="2">
    <source>
        <dbReference type="EMBL" id="RHW42783.1"/>
    </source>
</evidence>
<keyword evidence="1" id="KW-0472">Membrane</keyword>
<dbReference type="Proteomes" id="UP000284416">
    <property type="component" value="Unassembled WGS sequence"/>
</dbReference>
<organism evidence="2 3">
    <name type="scientific">Neobacillus notoginsengisoli</name>
    <dbReference type="NCBI Taxonomy" id="1578198"/>
    <lineage>
        <taxon>Bacteria</taxon>
        <taxon>Bacillati</taxon>
        <taxon>Bacillota</taxon>
        <taxon>Bacilli</taxon>
        <taxon>Bacillales</taxon>
        <taxon>Bacillaceae</taxon>
        <taxon>Neobacillus</taxon>
    </lineage>
</organism>
<dbReference type="AlphaFoldDB" id="A0A417YYV3"/>
<feature type="transmembrane region" description="Helical" evidence="1">
    <location>
        <begin position="7"/>
        <end position="30"/>
    </location>
</feature>
<sequence>MGKTIKVVMLTLLSIGLFAGGVLFLLHLLFSPDQFNRDRWLNEPGERVEMVDSLLSEVRLKGMSKAEIIDLLGEQGEEAYLESDNLVYYLGDERGFISIDSEWLIIRFDNHDRVTDYEIKTD</sequence>
<evidence type="ECO:0008006" key="4">
    <source>
        <dbReference type="Google" id="ProtNLM"/>
    </source>
</evidence>
<keyword evidence="3" id="KW-1185">Reference proteome</keyword>
<dbReference type="EMBL" id="QWEG01000002">
    <property type="protein sequence ID" value="RHW42783.1"/>
    <property type="molecule type" value="Genomic_DNA"/>
</dbReference>
<name>A0A417YYV3_9BACI</name>
<evidence type="ECO:0000256" key="1">
    <source>
        <dbReference type="SAM" id="Phobius"/>
    </source>
</evidence>
<protein>
    <recommendedName>
        <fullName evidence="4">Outer membrane protein assembly factor BamE</fullName>
    </recommendedName>
</protein>
<reference evidence="2 3" key="1">
    <citation type="journal article" date="2017" name="Int. J. Syst. Evol. Microbiol.">
        <title>Bacillus notoginsengisoli sp. nov., a novel bacterium isolated from the rhizosphere of Panax notoginseng.</title>
        <authorList>
            <person name="Zhang M.Y."/>
            <person name="Cheng J."/>
            <person name="Cai Y."/>
            <person name="Zhang T.Y."/>
            <person name="Wu Y.Y."/>
            <person name="Manikprabhu D."/>
            <person name="Li W.J."/>
            <person name="Zhang Y.X."/>
        </authorList>
    </citation>
    <scope>NUCLEOTIDE SEQUENCE [LARGE SCALE GENOMIC DNA]</scope>
    <source>
        <strain evidence="2 3">JCM 30743</strain>
    </source>
</reference>
<dbReference type="RefSeq" id="WP_118919479.1">
    <property type="nucleotide sequence ID" value="NZ_QWEG01000002.1"/>
</dbReference>
<evidence type="ECO:0000313" key="3">
    <source>
        <dbReference type="Proteomes" id="UP000284416"/>
    </source>
</evidence>
<dbReference type="OrthoDB" id="2858410at2"/>
<proteinExistence type="predicted"/>
<keyword evidence="1" id="KW-0812">Transmembrane</keyword>
<accession>A0A417YYV3</accession>
<keyword evidence="1" id="KW-1133">Transmembrane helix</keyword>